<evidence type="ECO:0000259" key="1">
    <source>
        <dbReference type="Pfam" id="PF20237"/>
    </source>
</evidence>
<dbReference type="PANTHER" id="PTHR34502:SF5">
    <property type="entry name" value="DUF6594 DOMAIN-CONTAINING PROTEIN"/>
    <property type="match status" value="1"/>
</dbReference>
<dbReference type="PANTHER" id="PTHR34502">
    <property type="entry name" value="DUF6594 DOMAIN-CONTAINING PROTEIN-RELATED"/>
    <property type="match status" value="1"/>
</dbReference>
<protein>
    <recommendedName>
        <fullName evidence="1">DUF6594 domain-containing protein</fullName>
    </recommendedName>
</protein>
<sequence length="290" mass="32172">MPESPIEGYPKLACHMGSCPNSSIFRRFGSLNSKNLLYLQAELVHLEEKLQALEEVDSISPVGNSSDYSGDWYWLENSIDENNGQQLETVLKIREKLKEYNNAVIRQAVLLGFSPPRAHDLQTLRDWIQRPQMGNYPLIGTNRNTWGSLDSLINPQTDLITLATPTHNDIFTHWFFEKLIPLIHRLPWTRAKETDLEAGIVIYRDENIQRYTAFLSTIVASLLPTVAICAVLCAGDEGSVRIDCGIYGGVYGLSGGFYFGEEGGDICGYFGVCGGAGCFYFDAAAVGDVS</sequence>
<evidence type="ECO:0000313" key="3">
    <source>
        <dbReference type="Proteomes" id="UP000701801"/>
    </source>
</evidence>
<organism evidence="2 3">
    <name type="scientific">Hymenoscyphus albidus</name>
    <dbReference type="NCBI Taxonomy" id="595503"/>
    <lineage>
        <taxon>Eukaryota</taxon>
        <taxon>Fungi</taxon>
        <taxon>Dikarya</taxon>
        <taxon>Ascomycota</taxon>
        <taxon>Pezizomycotina</taxon>
        <taxon>Leotiomycetes</taxon>
        <taxon>Helotiales</taxon>
        <taxon>Helotiaceae</taxon>
        <taxon>Hymenoscyphus</taxon>
    </lineage>
</organism>
<name>A0A9N9LWZ0_9HELO</name>
<comment type="caution">
    <text evidence="2">The sequence shown here is derived from an EMBL/GenBank/DDBJ whole genome shotgun (WGS) entry which is preliminary data.</text>
</comment>
<accession>A0A9N9LWZ0</accession>
<dbReference type="AlphaFoldDB" id="A0A9N9LWZ0"/>
<dbReference type="OrthoDB" id="5342093at2759"/>
<evidence type="ECO:0000313" key="2">
    <source>
        <dbReference type="EMBL" id="CAG8982639.1"/>
    </source>
</evidence>
<gene>
    <name evidence="2" type="ORF">HYALB_00006034</name>
</gene>
<dbReference type="EMBL" id="CAJVRM010000673">
    <property type="protein sequence ID" value="CAG8982639.1"/>
    <property type="molecule type" value="Genomic_DNA"/>
</dbReference>
<keyword evidence="3" id="KW-1185">Reference proteome</keyword>
<dbReference type="Proteomes" id="UP000701801">
    <property type="component" value="Unassembled WGS sequence"/>
</dbReference>
<dbReference type="InterPro" id="IPR046529">
    <property type="entry name" value="DUF6594"/>
</dbReference>
<reference evidence="2" key="1">
    <citation type="submission" date="2021-07" db="EMBL/GenBank/DDBJ databases">
        <authorList>
            <person name="Durling M."/>
        </authorList>
    </citation>
    <scope>NUCLEOTIDE SEQUENCE</scope>
</reference>
<dbReference type="Pfam" id="PF20237">
    <property type="entry name" value="DUF6594"/>
    <property type="match status" value="1"/>
</dbReference>
<feature type="domain" description="DUF6594" evidence="1">
    <location>
        <begin position="9"/>
        <end position="235"/>
    </location>
</feature>
<proteinExistence type="predicted"/>